<evidence type="ECO:0000313" key="9">
    <source>
        <dbReference type="Proteomes" id="UP000185678"/>
    </source>
</evidence>
<dbReference type="OrthoDB" id="7201143at2"/>
<evidence type="ECO:0000256" key="1">
    <source>
        <dbReference type="ARBA" id="ARBA00004749"/>
    </source>
</evidence>
<dbReference type="InterPro" id="IPR036271">
    <property type="entry name" value="Tet_transcr_reg_TetR-rel_C_sf"/>
</dbReference>
<dbReference type="GO" id="GO:0008289">
    <property type="term" value="F:lipid binding"/>
    <property type="evidence" value="ECO:0007669"/>
    <property type="project" value="UniProtKB-KW"/>
</dbReference>
<keyword evidence="9" id="KW-1185">Reference proteome</keyword>
<dbReference type="Pfam" id="PF08511">
    <property type="entry name" value="COQ9"/>
    <property type="match status" value="1"/>
</dbReference>
<feature type="domain" description="COQ9 C-terminal" evidence="7">
    <location>
        <begin position="121"/>
        <end position="187"/>
    </location>
</feature>
<keyword evidence="4" id="KW-0809">Transit peptide</keyword>
<comment type="pathway">
    <text evidence="1">Cofactor biosynthesis; ubiquinone biosynthesis.</text>
</comment>
<evidence type="ECO:0000256" key="4">
    <source>
        <dbReference type="ARBA" id="ARBA00022946"/>
    </source>
</evidence>
<dbReference type="GO" id="GO:0006744">
    <property type="term" value="P:ubiquinone biosynthetic process"/>
    <property type="evidence" value="ECO:0007669"/>
    <property type="project" value="UniProtKB-KW"/>
</dbReference>
<comment type="similarity">
    <text evidence="2">Belongs to the COQ9 family.</text>
</comment>
<evidence type="ECO:0000259" key="7">
    <source>
        <dbReference type="Pfam" id="PF08511"/>
    </source>
</evidence>
<keyword evidence="8" id="KW-0830">Ubiquinone</keyword>
<keyword evidence="5" id="KW-0446">Lipid-binding</keyword>
<keyword evidence="3" id="KW-0831">Ubiquinone biosynthesis</keyword>
<sequence length="232" mass="25536">MSNEESLDALRERLVLAALEHVPFDGWSTKALRHACQDLGLDSSAAERLFPHGVTTAVECFTVLADRLMAEDVAALPLAEMNVRDRIIAVVKARLTRWAPHQESIRRALAVYAMPATVAGGAKATWNTADAMWKAIGDRSADFSWYTKRATLSAVYSATLLYWLDDQSEDFAETWLFLERRVEDVVKAIRLRQTVGTSVGKALSLLPNPLAFIPRPGSGLGARRSGGRRNGL</sequence>
<dbReference type="EMBL" id="FTOA01000005">
    <property type="protein sequence ID" value="SIT00929.1"/>
    <property type="molecule type" value="Genomic_DNA"/>
</dbReference>
<dbReference type="PANTHER" id="PTHR21427:SF19">
    <property type="entry name" value="UBIQUINONE BIOSYNTHESIS PROTEIN COQ9, MITOCHONDRIAL"/>
    <property type="match status" value="1"/>
</dbReference>
<accession>A0A1N7NRQ4</accession>
<evidence type="ECO:0000256" key="6">
    <source>
        <dbReference type="ARBA" id="ARBA00058104"/>
    </source>
</evidence>
<evidence type="ECO:0000313" key="8">
    <source>
        <dbReference type="EMBL" id="SIT00929.1"/>
    </source>
</evidence>
<comment type="function">
    <text evidence="6">Membrane-associated protein that warps the membrane surface to access and bind aromatic isoprenes with high specificity, including ubiquinone (CoQ) isoprene intermediates and presents them directly to COQ7, therefore facilitating the COQ7-mediated hydroxylase step. Participates in the biosynthesis of coenzyme Q, also named ubiquinone, an essential lipid-soluble electron transporter for aerobic cellular respiration.</text>
</comment>
<dbReference type="STRING" id="80876.SAMN05421779_105321"/>
<dbReference type="Proteomes" id="UP000185678">
    <property type="component" value="Unassembled WGS sequence"/>
</dbReference>
<proteinExistence type="inferred from homology"/>
<dbReference type="RefSeq" id="WP_076401219.1">
    <property type="nucleotide sequence ID" value="NZ_FTOA01000005.1"/>
</dbReference>
<evidence type="ECO:0000256" key="2">
    <source>
        <dbReference type="ARBA" id="ARBA00010766"/>
    </source>
</evidence>
<protein>
    <submittedName>
        <fullName evidence="8">Ubiquinone biosynthesis protein COQ9</fullName>
    </submittedName>
</protein>
<dbReference type="InterPro" id="IPR013718">
    <property type="entry name" value="COQ9_C"/>
</dbReference>
<dbReference type="SUPFAM" id="SSF48498">
    <property type="entry name" value="Tetracyclin repressor-like, C-terminal domain"/>
    <property type="match status" value="1"/>
</dbReference>
<name>A0A1N7NRQ4_9PROT</name>
<dbReference type="PANTHER" id="PTHR21427">
    <property type="entry name" value="UBIQUINONE BIOSYNTHESIS PROTEIN COQ9, MITOCHONDRIAL"/>
    <property type="match status" value="1"/>
</dbReference>
<dbReference type="NCBIfam" id="TIGR02396">
    <property type="entry name" value="diverge_rpsU"/>
    <property type="match status" value="1"/>
</dbReference>
<dbReference type="InterPro" id="IPR012762">
    <property type="entry name" value="Ubiq_biosynth_COQ9"/>
</dbReference>
<dbReference type="AlphaFoldDB" id="A0A1N7NRQ4"/>
<dbReference type="Gene3D" id="1.10.357.10">
    <property type="entry name" value="Tetracycline Repressor, domain 2"/>
    <property type="match status" value="1"/>
</dbReference>
<reference evidence="8 9" key="1">
    <citation type="submission" date="2017-01" db="EMBL/GenBank/DDBJ databases">
        <authorList>
            <person name="Mah S.A."/>
            <person name="Swanson W.J."/>
            <person name="Moy G.W."/>
            <person name="Vacquier V.D."/>
        </authorList>
    </citation>
    <scope>NUCLEOTIDE SEQUENCE [LARGE SCALE GENOMIC DNA]</scope>
    <source>
        <strain evidence="8 9">DSM 11589</strain>
    </source>
</reference>
<evidence type="ECO:0000256" key="5">
    <source>
        <dbReference type="ARBA" id="ARBA00023121"/>
    </source>
</evidence>
<evidence type="ECO:0000256" key="3">
    <source>
        <dbReference type="ARBA" id="ARBA00022688"/>
    </source>
</evidence>
<organism evidence="8 9">
    <name type="scientific">Insolitispirillum peregrinum</name>
    <dbReference type="NCBI Taxonomy" id="80876"/>
    <lineage>
        <taxon>Bacteria</taxon>
        <taxon>Pseudomonadati</taxon>
        <taxon>Pseudomonadota</taxon>
        <taxon>Alphaproteobacteria</taxon>
        <taxon>Rhodospirillales</taxon>
        <taxon>Novispirillaceae</taxon>
        <taxon>Insolitispirillum</taxon>
    </lineage>
</organism>
<gene>
    <name evidence="8" type="ORF">SAMN05421779_105321</name>
</gene>